<gene>
    <name evidence="3" type="ORF">BDP27DRAFT_1362471</name>
</gene>
<dbReference type="EMBL" id="JADNRY010000039">
    <property type="protein sequence ID" value="KAF9070589.1"/>
    <property type="molecule type" value="Genomic_DNA"/>
</dbReference>
<feature type="chain" id="PRO_5040286053" evidence="2">
    <location>
        <begin position="25"/>
        <end position="210"/>
    </location>
</feature>
<name>A0A9P5PR08_9AGAR</name>
<evidence type="ECO:0000256" key="1">
    <source>
        <dbReference type="SAM" id="MobiDB-lite"/>
    </source>
</evidence>
<feature type="region of interest" description="Disordered" evidence="1">
    <location>
        <begin position="178"/>
        <end position="210"/>
    </location>
</feature>
<evidence type="ECO:0000313" key="4">
    <source>
        <dbReference type="Proteomes" id="UP000772434"/>
    </source>
</evidence>
<dbReference type="Proteomes" id="UP000772434">
    <property type="component" value="Unassembled WGS sequence"/>
</dbReference>
<protein>
    <submittedName>
        <fullName evidence="3">Uncharacterized protein</fullName>
    </submittedName>
</protein>
<evidence type="ECO:0000256" key="2">
    <source>
        <dbReference type="SAM" id="SignalP"/>
    </source>
</evidence>
<dbReference type="AlphaFoldDB" id="A0A9P5PR08"/>
<proteinExistence type="predicted"/>
<comment type="caution">
    <text evidence="3">The sequence shown here is derived from an EMBL/GenBank/DDBJ whole genome shotgun (WGS) entry which is preliminary data.</text>
</comment>
<organism evidence="3 4">
    <name type="scientific">Rhodocollybia butyracea</name>
    <dbReference type="NCBI Taxonomy" id="206335"/>
    <lineage>
        <taxon>Eukaryota</taxon>
        <taxon>Fungi</taxon>
        <taxon>Dikarya</taxon>
        <taxon>Basidiomycota</taxon>
        <taxon>Agaricomycotina</taxon>
        <taxon>Agaricomycetes</taxon>
        <taxon>Agaricomycetidae</taxon>
        <taxon>Agaricales</taxon>
        <taxon>Marasmiineae</taxon>
        <taxon>Omphalotaceae</taxon>
        <taxon>Rhodocollybia</taxon>
    </lineage>
</organism>
<keyword evidence="2" id="KW-0732">Signal</keyword>
<reference evidence="3" key="1">
    <citation type="submission" date="2020-11" db="EMBL/GenBank/DDBJ databases">
        <authorList>
            <consortium name="DOE Joint Genome Institute"/>
            <person name="Ahrendt S."/>
            <person name="Riley R."/>
            <person name="Andreopoulos W."/>
            <person name="Labutti K."/>
            <person name="Pangilinan J."/>
            <person name="Ruiz-Duenas F.J."/>
            <person name="Barrasa J.M."/>
            <person name="Sanchez-Garcia M."/>
            <person name="Camarero S."/>
            <person name="Miyauchi S."/>
            <person name="Serrano A."/>
            <person name="Linde D."/>
            <person name="Babiker R."/>
            <person name="Drula E."/>
            <person name="Ayuso-Fernandez I."/>
            <person name="Pacheco R."/>
            <person name="Padilla G."/>
            <person name="Ferreira P."/>
            <person name="Barriuso J."/>
            <person name="Kellner H."/>
            <person name="Castanera R."/>
            <person name="Alfaro M."/>
            <person name="Ramirez L."/>
            <person name="Pisabarro A.G."/>
            <person name="Kuo A."/>
            <person name="Tritt A."/>
            <person name="Lipzen A."/>
            <person name="He G."/>
            <person name="Yan M."/>
            <person name="Ng V."/>
            <person name="Cullen D."/>
            <person name="Martin F."/>
            <person name="Rosso M.-N."/>
            <person name="Henrissat B."/>
            <person name="Hibbett D."/>
            <person name="Martinez A.T."/>
            <person name="Grigoriev I.V."/>
        </authorList>
    </citation>
    <scope>NUCLEOTIDE SEQUENCE</scope>
    <source>
        <strain evidence="3">AH 40177</strain>
    </source>
</reference>
<keyword evidence="4" id="KW-1185">Reference proteome</keyword>
<sequence length="210" mass="23660">MLMTLRIHLLELAFFSVLIFAVHGAPTPAHPPVQKYSVTFFDEKIDPVLKLPVDVKEQLDKRLHGFLKERAPGKIEIQWNNVETTARPDGKQPFFNFMIQGGIFDDSPYPGFGWIQSLKPGDEGDFGSLFSHRPLGGGSRFDWFIPAALGYENEDGDKDGDHYREKFKATIMESAKKKWRSLLGPKAPKREREPEGSEGGGGKRKSDTLK</sequence>
<accession>A0A9P5PR08</accession>
<evidence type="ECO:0000313" key="3">
    <source>
        <dbReference type="EMBL" id="KAF9070589.1"/>
    </source>
</evidence>
<feature type="signal peptide" evidence="2">
    <location>
        <begin position="1"/>
        <end position="24"/>
    </location>
</feature>